<name>A0ABW8AKA1_9ACTN</name>
<evidence type="ECO:0008006" key="4">
    <source>
        <dbReference type="Google" id="ProtNLM"/>
    </source>
</evidence>
<proteinExistence type="predicted"/>
<evidence type="ECO:0000256" key="1">
    <source>
        <dbReference type="SAM" id="Phobius"/>
    </source>
</evidence>
<dbReference type="RefSeq" id="WP_398276423.1">
    <property type="nucleotide sequence ID" value="NZ_JBITLV010000001.1"/>
</dbReference>
<evidence type="ECO:0000313" key="2">
    <source>
        <dbReference type="EMBL" id="MFI7586563.1"/>
    </source>
</evidence>
<gene>
    <name evidence="2" type="ORF">ACIB24_05755</name>
</gene>
<comment type="caution">
    <text evidence="2">The sequence shown here is derived from an EMBL/GenBank/DDBJ whole genome shotgun (WGS) entry which is preliminary data.</text>
</comment>
<reference evidence="2 3" key="1">
    <citation type="submission" date="2024-10" db="EMBL/GenBank/DDBJ databases">
        <title>The Natural Products Discovery Center: Release of the First 8490 Sequenced Strains for Exploring Actinobacteria Biosynthetic Diversity.</title>
        <authorList>
            <person name="Kalkreuter E."/>
            <person name="Kautsar S.A."/>
            <person name="Yang D."/>
            <person name="Bader C.D."/>
            <person name="Teijaro C.N."/>
            <person name="Fluegel L."/>
            <person name="Davis C.M."/>
            <person name="Simpson J.R."/>
            <person name="Lauterbach L."/>
            <person name="Steele A.D."/>
            <person name="Gui C."/>
            <person name="Meng S."/>
            <person name="Li G."/>
            <person name="Viehrig K."/>
            <person name="Ye F."/>
            <person name="Su P."/>
            <person name="Kiefer A.F."/>
            <person name="Nichols A."/>
            <person name="Cepeda A.J."/>
            <person name="Yan W."/>
            <person name="Fan B."/>
            <person name="Jiang Y."/>
            <person name="Adhikari A."/>
            <person name="Zheng C.-J."/>
            <person name="Schuster L."/>
            <person name="Cowan T.M."/>
            <person name="Smanski M.J."/>
            <person name="Chevrette M.G."/>
            <person name="De Carvalho L.P.S."/>
            <person name="Shen B."/>
        </authorList>
    </citation>
    <scope>NUCLEOTIDE SEQUENCE [LARGE SCALE GENOMIC DNA]</scope>
    <source>
        <strain evidence="2 3">NPDC049639</strain>
    </source>
</reference>
<keyword evidence="1" id="KW-1133">Transmembrane helix</keyword>
<protein>
    <recommendedName>
        <fullName evidence="4">DUF304 domain-containing protein</fullName>
    </recommendedName>
</protein>
<keyword evidence="1" id="KW-0812">Transmembrane</keyword>
<organism evidence="2 3">
    <name type="scientific">Spongisporangium articulatum</name>
    <dbReference type="NCBI Taxonomy" id="3362603"/>
    <lineage>
        <taxon>Bacteria</taxon>
        <taxon>Bacillati</taxon>
        <taxon>Actinomycetota</taxon>
        <taxon>Actinomycetes</taxon>
        <taxon>Kineosporiales</taxon>
        <taxon>Kineosporiaceae</taxon>
        <taxon>Spongisporangium</taxon>
    </lineage>
</organism>
<feature type="transmembrane region" description="Helical" evidence="1">
    <location>
        <begin position="12"/>
        <end position="32"/>
    </location>
</feature>
<feature type="transmembrane region" description="Helical" evidence="1">
    <location>
        <begin position="38"/>
        <end position="60"/>
    </location>
</feature>
<evidence type="ECO:0000313" key="3">
    <source>
        <dbReference type="Proteomes" id="UP001612915"/>
    </source>
</evidence>
<accession>A0ABW8AKA1</accession>
<sequence length="156" mass="17520">MDWTVRPSRTLAVFLAFGSPGGFGIFVCALWPWLFFAGTYYCIAGSVMAPLVAYGVWRGWTVEATFLQRRVEIRNWLRNYTVELDPSCTFKLEGLDISRGVHATVVQVITPERKIKILATGSLRGPDQIRMHKKLFSMSGASGCRVQVPPTWKSAF</sequence>
<dbReference type="EMBL" id="JBITLV010000001">
    <property type="protein sequence ID" value="MFI7586563.1"/>
    <property type="molecule type" value="Genomic_DNA"/>
</dbReference>
<keyword evidence="1" id="KW-0472">Membrane</keyword>
<keyword evidence="3" id="KW-1185">Reference proteome</keyword>
<dbReference type="Proteomes" id="UP001612915">
    <property type="component" value="Unassembled WGS sequence"/>
</dbReference>